<dbReference type="UniPathway" id="UPA00940"/>
<dbReference type="PRINTS" id="PR00077">
    <property type="entry name" value="GPDHDRGNASE"/>
</dbReference>
<dbReference type="GO" id="GO:0008654">
    <property type="term" value="P:phospholipid biosynthetic process"/>
    <property type="evidence" value="ECO:0007669"/>
    <property type="project" value="UniProtKB-KW"/>
</dbReference>
<feature type="binding site" evidence="13">
    <location>
        <position position="277"/>
    </location>
    <ligand>
        <name>sn-glycerol 3-phosphate</name>
        <dbReference type="ChEBI" id="CHEBI:57597"/>
    </ligand>
</feature>
<protein>
    <recommendedName>
        <fullName evidence="11 13">Glycerol-3-phosphate dehydrogenase [NAD(P)+]</fullName>
        <ecNumber evidence="10 13">1.1.1.94</ecNumber>
    </recommendedName>
    <alternativeName>
        <fullName evidence="13">NAD(P)(+)-dependent glycerol-3-phosphate dehydrogenase</fullName>
    </alternativeName>
    <alternativeName>
        <fullName evidence="12 13">NAD(P)H-dependent dihydroxyacetone-phosphate reductase</fullName>
    </alternativeName>
</protein>
<comment type="catalytic activity">
    <reaction evidence="9">
        <text>sn-glycerol 3-phosphate + NADP(+) = dihydroxyacetone phosphate + NADPH + H(+)</text>
        <dbReference type="Rhea" id="RHEA:11096"/>
        <dbReference type="ChEBI" id="CHEBI:15378"/>
        <dbReference type="ChEBI" id="CHEBI:57597"/>
        <dbReference type="ChEBI" id="CHEBI:57642"/>
        <dbReference type="ChEBI" id="CHEBI:57783"/>
        <dbReference type="ChEBI" id="CHEBI:58349"/>
        <dbReference type="EC" id="1.1.1.94"/>
    </reaction>
    <physiologicalReaction direction="right-to-left" evidence="9">
        <dbReference type="Rhea" id="RHEA:11098"/>
    </physiologicalReaction>
</comment>
<comment type="catalytic activity">
    <reaction evidence="13">
        <text>sn-glycerol 3-phosphate + NAD(+) = dihydroxyacetone phosphate + NADH + H(+)</text>
        <dbReference type="Rhea" id="RHEA:11092"/>
        <dbReference type="ChEBI" id="CHEBI:15378"/>
        <dbReference type="ChEBI" id="CHEBI:57540"/>
        <dbReference type="ChEBI" id="CHEBI:57597"/>
        <dbReference type="ChEBI" id="CHEBI:57642"/>
        <dbReference type="ChEBI" id="CHEBI:57945"/>
        <dbReference type="EC" id="1.1.1.94"/>
    </reaction>
</comment>
<dbReference type="SUPFAM" id="SSF51735">
    <property type="entry name" value="NAD(P)-binding Rossmann-fold domains"/>
    <property type="match status" value="1"/>
</dbReference>
<keyword evidence="8 13" id="KW-1208">Phospholipid metabolism</keyword>
<keyword evidence="7 13" id="KW-0594">Phospholipid biosynthesis</keyword>
<dbReference type="PIRSF" id="PIRSF000114">
    <property type="entry name" value="Glycerol-3-P_dh"/>
    <property type="match status" value="1"/>
</dbReference>
<comment type="caution">
    <text evidence="13">Lacks conserved residue(s) required for the propagation of feature annotation.</text>
</comment>
<keyword evidence="5 13" id="KW-0520">NAD</keyword>
<dbReference type="InterPro" id="IPR006168">
    <property type="entry name" value="G3P_DH_NAD-dep"/>
</dbReference>
<evidence type="ECO:0000256" key="7">
    <source>
        <dbReference type="ARBA" id="ARBA00023209"/>
    </source>
</evidence>
<keyword evidence="6 13" id="KW-0443">Lipid metabolism</keyword>
<dbReference type="InterPro" id="IPR013328">
    <property type="entry name" value="6PGD_dom2"/>
</dbReference>
<dbReference type="FunFam" id="3.40.50.720:FF:000019">
    <property type="entry name" value="Glycerol-3-phosphate dehydrogenase [NAD(P)+]"/>
    <property type="match status" value="1"/>
</dbReference>
<keyword evidence="2 13" id="KW-0444">Lipid biosynthesis</keyword>
<gene>
    <name evidence="13" type="primary">gpsA</name>
    <name evidence="20" type="ORF">CJP73_02155</name>
</gene>
<dbReference type="NCBIfam" id="NF000940">
    <property type="entry name" value="PRK00094.1-2"/>
    <property type="match status" value="1"/>
</dbReference>
<dbReference type="GO" id="GO:0046167">
    <property type="term" value="P:glycerol-3-phosphate biosynthetic process"/>
    <property type="evidence" value="ECO:0007669"/>
    <property type="project" value="UniProtKB-UniRule"/>
</dbReference>
<dbReference type="GO" id="GO:0141153">
    <property type="term" value="F:glycerol-3-phosphate dehydrogenase (NADP+) activity"/>
    <property type="evidence" value="ECO:0007669"/>
    <property type="project" value="RHEA"/>
</dbReference>
<dbReference type="InterPro" id="IPR006109">
    <property type="entry name" value="G3P_DH_NAD-dep_C"/>
</dbReference>
<dbReference type="PROSITE" id="PS00957">
    <property type="entry name" value="NAD_G3PDH"/>
    <property type="match status" value="1"/>
</dbReference>
<feature type="binding site" evidence="13">
    <location>
        <position position="158"/>
    </location>
    <ligand>
        <name>sn-glycerol 3-phosphate</name>
        <dbReference type="ChEBI" id="CHEBI:57597"/>
    </ligand>
</feature>
<dbReference type="GO" id="GO:0141152">
    <property type="term" value="F:glycerol-3-phosphate dehydrogenase (NAD+) activity"/>
    <property type="evidence" value="ECO:0007669"/>
    <property type="project" value="RHEA"/>
</dbReference>
<name>A0A3A1YVI1_9BURK</name>
<dbReference type="GO" id="GO:0051287">
    <property type="term" value="F:NAD binding"/>
    <property type="evidence" value="ECO:0007669"/>
    <property type="project" value="InterPro"/>
</dbReference>
<feature type="binding site" evidence="13">
    <location>
        <position position="41"/>
    </location>
    <ligand>
        <name>NADPH</name>
        <dbReference type="ChEBI" id="CHEBI:57783"/>
    </ligand>
</feature>
<feature type="binding site" evidence="16">
    <location>
        <position position="277"/>
    </location>
    <ligand>
        <name>NAD(+)</name>
        <dbReference type="ChEBI" id="CHEBI:57540"/>
    </ligand>
</feature>
<feature type="binding site" evidence="13">
    <location>
        <position position="276"/>
    </location>
    <ligand>
        <name>sn-glycerol 3-phosphate</name>
        <dbReference type="ChEBI" id="CHEBI:57597"/>
    </ligand>
</feature>
<sequence>MNATTVTPPSPLRVSVLGAGSWGTALAAIASRQSDTFLWARDAATAQAISQQRQNTRYLPDIALPPALKATSHLDEALHHVCAVNPQVSNHLIILGVPVAGLAEVCTKIAPYLRQCSAFVSVVWTCKGFDPENGRLPHEIAQASLGNISNVGLGVLSGPSFAKEVAQGLPVALTIASDSKNVIDDTTEALHGGPVRIYSSRDIVGVEVGGAMKNVMAIACGIADGLELGTNARAAIITRGLAEMQRLGQAMGGRADTFSGLTGLGDLVLTATGPLSRNRQVGLALGHGQPLADILATGITAEGVRCARAALKLGKHYNVELPITEAVCHVLFEGVSPQQAVSDLLAREAKAENIRT</sequence>
<proteinExistence type="inferred from homology"/>
<dbReference type="PANTHER" id="PTHR11728">
    <property type="entry name" value="GLYCEROL-3-PHOSPHATE DEHYDROGENASE"/>
    <property type="match status" value="1"/>
</dbReference>
<evidence type="ECO:0000256" key="10">
    <source>
        <dbReference type="ARBA" id="ARBA00066687"/>
    </source>
</evidence>
<evidence type="ECO:0000256" key="8">
    <source>
        <dbReference type="ARBA" id="ARBA00023264"/>
    </source>
</evidence>
<dbReference type="FunFam" id="1.10.1040.10:FF:000001">
    <property type="entry name" value="Glycerol-3-phosphate dehydrogenase [NAD(P)+]"/>
    <property type="match status" value="1"/>
</dbReference>
<evidence type="ECO:0000259" key="18">
    <source>
        <dbReference type="Pfam" id="PF01210"/>
    </source>
</evidence>
<dbReference type="Proteomes" id="UP000266206">
    <property type="component" value="Unassembled WGS sequence"/>
</dbReference>
<dbReference type="InterPro" id="IPR008927">
    <property type="entry name" value="6-PGluconate_DH-like_C_sf"/>
</dbReference>
<feature type="binding site" evidence="13">
    <location>
        <position position="266"/>
    </location>
    <ligand>
        <name>sn-glycerol 3-phosphate</name>
        <dbReference type="ChEBI" id="CHEBI:57597"/>
    </ligand>
</feature>
<dbReference type="InterPro" id="IPR011128">
    <property type="entry name" value="G3P_DH_NAD-dep_N"/>
</dbReference>
<evidence type="ECO:0000256" key="15">
    <source>
        <dbReference type="PIRSR" id="PIRSR000114-2"/>
    </source>
</evidence>
<comment type="function">
    <text evidence="13">Catalyzes the reduction of the glycolytic intermediate dihydroxyacetone phosphate (DHAP) to sn-glycerol 3-phosphate (G3P), the key precursor for phospholipid synthesis.</text>
</comment>
<feature type="active site" description="Proton acceptor" evidence="13 14">
    <location>
        <position position="213"/>
    </location>
</feature>
<evidence type="ECO:0000256" key="1">
    <source>
        <dbReference type="ARBA" id="ARBA00011009"/>
    </source>
</evidence>
<comment type="pathway">
    <text evidence="13">Membrane lipid metabolism; glycerophospholipid metabolism.</text>
</comment>
<dbReference type="GO" id="GO:0005829">
    <property type="term" value="C:cytosol"/>
    <property type="evidence" value="ECO:0007669"/>
    <property type="project" value="TreeGrafter"/>
</dbReference>
<feature type="binding site" evidence="13">
    <location>
        <position position="213"/>
    </location>
    <ligand>
        <name>sn-glycerol 3-phosphate</name>
        <dbReference type="ChEBI" id="CHEBI:57597"/>
    </ligand>
</feature>
<reference evidence="20 21" key="1">
    <citation type="submission" date="2017-08" db="EMBL/GenBank/DDBJ databases">
        <title>Pusillimonas indicus sp. nov., a member of the family Alcaligenaceae isolated from surface seawater.</title>
        <authorList>
            <person name="Li J."/>
        </authorList>
    </citation>
    <scope>NUCLEOTIDE SEQUENCE [LARGE SCALE GENOMIC DNA]</scope>
    <source>
        <strain evidence="20 21">L52-1-41</strain>
    </source>
</reference>
<evidence type="ECO:0000313" key="20">
    <source>
        <dbReference type="EMBL" id="RIY42263.1"/>
    </source>
</evidence>
<dbReference type="GO" id="GO:0046168">
    <property type="term" value="P:glycerol-3-phosphate catabolic process"/>
    <property type="evidence" value="ECO:0007669"/>
    <property type="project" value="InterPro"/>
</dbReference>
<dbReference type="RefSeq" id="WP_119515359.1">
    <property type="nucleotide sequence ID" value="NZ_NQYH01000001.1"/>
</dbReference>
<feature type="domain" description="Glycerol-3-phosphate dehydrogenase NAD-dependent C-terminal" evidence="19">
    <location>
        <begin position="202"/>
        <end position="341"/>
    </location>
</feature>
<evidence type="ECO:0000313" key="21">
    <source>
        <dbReference type="Proteomes" id="UP000266206"/>
    </source>
</evidence>
<dbReference type="PANTHER" id="PTHR11728:SF1">
    <property type="entry name" value="GLYCEROL-3-PHOSPHATE DEHYDROGENASE [NAD(+)] 2, CHLOROPLASTIC"/>
    <property type="match status" value="1"/>
</dbReference>
<feature type="binding site" evidence="13">
    <location>
        <position position="58"/>
    </location>
    <ligand>
        <name>NADPH</name>
        <dbReference type="ChEBI" id="CHEBI:57783"/>
    </ligand>
</feature>
<feature type="binding site" evidence="13">
    <location>
        <position position="160"/>
    </location>
    <ligand>
        <name>sn-glycerol 3-phosphate</name>
        <dbReference type="ChEBI" id="CHEBI:57597"/>
    </ligand>
</feature>
<keyword evidence="4 13" id="KW-0560">Oxidoreductase</keyword>
<comment type="caution">
    <text evidence="20">The sequence shown here is derived from an EMBL/GenBank/DDBJ whole genome shotgun (WGS) entry which is preliminary data.</text>
</comment>
<evidence type="ECO:0000256" key="6">
    <source>
        <dbReference type="ARBA" id="ARBA00023098"/>
    </source>
</evidence>
<dbReference type="Gene3D" id="3.40.50.720">
    <property type="entry name" value="NAD(P)-binding Rossmann-like Domain"/>
    <property type="match status" value="1"/>
</dbReference>
<keyword evidence="13" id="KW-0547">Nucleotide-binding</keyword>
<feature type="binding site" evidence="13">
    <location>
        <position position="22"/>
    </location>
    <ligand>
        <name>NADPH</name>
        <dbReference type="ChEBI" id="CHEBI:57783"/>
    </ligand>
</feature>
<feature type="binding site" evidence="16">
    <location>
        <begin position="18"/>
        <end position="23"/>
    </location>
    <ligand>
        <name>NAD(+)</name>
        <dbReference type="ChEBI" id="CHEBI:57540"/>
    </ligand>
</feature>
<evidence type="ECO:0000256" key="9">
    <source>
        <dbReference type="ARBA" id="ARBA00052716"/>
    </source>
</evidence>
<dbReference type="Pfam" id="PF07479">
    <property type="entry name" value="NAD_Gly3P_dh_C"/>
    <property type="match status" value="1"/>
</dbReference>
<evidence type="ECO:0000256" key="16">
    <source>
        <dbReference type="PIRSR" id="PIRSR000114-3"/>
    </source>
</evidence>
<feature type="binding site" evidence="13">
    <location>
        <position position="278"/>
    </location>
    <ligand>
        <name>sn-glycerol 3-phosphate</name>
        <dbReference type="ChEBI" id="CHEBI:57597"/>
    </ligand>
</feature>
<evidence type="ECO:0000256" key="12">
    <source>
        <dbReference type="ARBA" id="ARBA00080511"/>
    </source>
</evidence>
<dbReference type="NCBIfam" id="NF000942">
    <property type="entry name" value="PRK00094.1-4"/>
    <property type="match status" value="1"/>
</dbReference>
<evidence type="ECO:0000256" key="2">
    <source>
        <dbReference type="ARBA" id="ARBA00022516"/>
    </source>
</evidence>
<feature type="binding site" evidence="16">
    <location>
        <position position="162"/>
    </location>
    <ligand>
        <name>NAD(+)</name>
        <dbReference type="ChEBI" id="CHEBI:57540"/>
    </ligand>
</feature>
<feature type="binding site" evidence="13">
    <location>
        <position position="277"/>
    </location>
    <ligand>
        <name>NADPH</name>
        <dbReference type="ChEBI" id="CHEBI:57783"/>
    </ligand>
</feature>
<dbReference type="AlphaFoldDB" id="A0A3A1YVI1"/>
<feature type="binding site" evidence="13">
    <location>
        <position position="302"/>
    </location>
    <ligand>
        <name>NADPH</name>
        <dbReference type="ChEBI" id="CHEBI:57783"/>
    </ligand>
</feature>
<evidence type="ECO:0000259" key="19">
    <source>
        <dbReference type="Pfam" id="PF07479"/>
    </source>
</evidence>
<organism evidence="20 21">
    <name type="scientific">Neopusillimonas maritima</name>
    <dbReference type="NCBI Taxonomy" id="2026239"/>
    <lineage>
        <taxon>Bacteria</taxon>
        <taxon>Pseudomonadati</taxon>
        <taxon>Pseudomonadota</taxon>
        <taxon>Betaproteobacteria</taxon>
        <taxon>Burkholderiales</taxon>
        <taxon>Alcaligenaceae</taxon>
        <taxon>Neopusillimonas</taxon>
    </lineage>
</organism>
<evidence type="ECO:0000256" key="14">
    <source>
        <dbReference type="PIRSR" id="PIRSR000114-1"/>
    </source>
</evidence>
<feature type="binding site" evidence="15">
    <location>
        <position position="127"/>
    </location>
    <ligand>
        <name>substrate</name>
    </ligand>
</feature>
<accession>A0A3A1YVI1</accession>
<dbReference type="EMBL" id="NQYH01000001">
    <property type="protein sequence ID" value="RIY42263.1"/>
    <property type="molecule type" value="Genomic_DNA"/>
</dbReference>
<evidence type="ECO:0000256" key="17">
    <source>
        <dbReference type="RuleBase" id="RU000437"/>
    </source>
</evidence>
<feature type="binding site" evidence="13">
    <location>
        <position position="127"/>
    </location>
    <ligand>
        <name>NADPH</name>
        <dbReference type="ChEBI" id="CHEBI:57783"/>
    </ligand>
</feature>
<keyword evidence="13" id="KW-0963">Cytoplasm</keyword>
<comment type="similarity">
    <text evidence="1 13 17">Belongs to the NAD-dependent glycerol-3-phosphate dehydrogenase family.</text>
</comment>
<keyword evidence="3 13" id="KW-0521">NADP</keyword>
<comment type="subcellular location">
    <subcellularLocation>
        <location evidence="13">Cytoplasm</location>
    </subcellularLocation>
</comment>
<dbReference type="InterPro" id="IPR036291">
    <property type="entry name" value="NAD(P)-bd_dom_sf"/>
</dbReference>
<evidence type="ECO:0000256" key="13">
    <source>
        <dbReference type="HAMAP-Rule" id="MF_00394"/>
    </source>
</evidence>
<evidence type="ECO:0000256" key="4">
    <source>
        <dbReference type="ARBA" id="ARBA00023002"/>
    </source>
</evidence>
<evidence type="ECO:0000256" key="3">
    <source>
        <dbReference type="ARBA" id="ARBA00022857"/>
    </source>
</evidence>
<feature type="domain" description="Glycerol-3-phosphate dehydrogenase NAD-dependent N-terminal" evidence="18">
    <location>
        <begin position="14"/>
        <end position="181"/>
    </location>
</feature>
<dbReference type="OrthoDB" id="9812273at2"/>
<dbReference type="GO" id="GO:0006650">
    <property type="term" value="P:glycerophospholipid metabolic process"/>
    <property type="evidence" value="ECO:0007669"/>
    <property type="project" value="UniProtKB-UniRule"/>
</dbReference>
<dbReference type="SUPFAM" id="SSF48179">
    <property type="entry name" value="6-phosphogluconate dehydrogenase C-terminal domain-like"/>
    <property type="match status" value="1"/>
</dbReference>
<dbReference type="EC" id="1.1.1.94" evidence="10 13"/>
<feature type="binding site" evidence="13">
    <location>
        <position position="21"/>
    </location>
    <ligand>
        <name>NADPH</name>
        <dbReference type="ChEBI" id="CHEBI:57783"/>
    </ligand>
</feature>
<feature type="binding site" evidence="13">
    <location>
        <position position="162"/>
    </location>
    <ligand>
        <name>NADPH</name>
        <dbReference type="ChEBI" id="CHEBI:57783"/>
    </ligand>
</feature>
<evidence type="ECO:0000256" key="11">
    <source>
        <dbReference type="ARBA" id="ARBA00069372"/>
    </source>
</evidence>
<dbReference type="Gene3D" id="1.10.1040.10">
    <property type="entry name" value="N-(1-d-carboxylethyl)-l-norvaline Dehydrogenase, domain 2"/>
    <property type="match status" value="1"/>
</dbReference>
<feature type="binding site" evidence="15">
    <location>
        <begin position="277"/>
        <end position="278"/>
    </location>
    <ligand>
        <name>substrate</name>
    </ligand>
</feature>
<dbReference type="GO" id="GO:0005975">
    <property type="term" value="P:carbohydrate metabolic process"/>
    <property type="evidence" value="ECO:0007669"/>
    <property type="project" value="InterPro"/>
</dbReference>
<evidence type="ECO:0000256" key="5">
    <source>
        <dbReference type="ARBA" id="ARBA00023027"/>
    </source>
</evidence>
<dbReference type="Pfam" id="PF01210">
    <property type="entry name" value="NAD_Gly3P_dh_N"/>
    <property type="match status" value="1"/>
</dbReference>
<dbReference type="HAMAP" id="MF_00394">
    <property type="entry name" value="NAD_Glyc3P_dehydrog"/>
    <property type="match status" value="1"/>
</dbReference>
<feature type="binding site" evidence="13">
    <location>
        <position position="127"/>
    </location>
    <ligand>
        <name>sn-glycerol 3-phosphate</name>
        <dbReference type="ChEBI" id="CHEBI:57597"/>
    </ligand>
</feature>